<dbReference type="RefSeq" id="WP_068263692.1">
    <property type="nucleotide sequence ID" value="NZ_LWSK01000050.1"/>
</dbReference>
<comment type="subcellular location">
    <subcellularLocation>
        <location evidence="1">Cell membrane</location>
        <topology evidence="1">Multi-pass membrane protein</topology>
    </subcellularLocation>
</comment>
<evidence type="ECO:0000256" key="6">
    <source>
        <dbReference type="SAM" id="Phobius"/>
    </source>
</evidence>
<keyword evidence="3 6" id="KW-1133">Transmembrane helix</keyword>
<accession>A0A5B1CEN8</accession>
<feature type="transmembrane region" description="Helical" evidence="6">
    <location>
        <begin position="338"/>
        <end position="357"/>
    </location>
</feature>
<feature type="transmembrane region" description="Helical" evidence="6">
    <location>
        <begin position="200"/>
        <end position="221"/>
    </location>
</feature>
<keyword evidence="8" id="KW-0067">ATP-binding</keyword>
<dbReference type="Gene3D" id="1.20.1560.10">
    <property type="entry name" value="ABC transporter type 1, transmembrane domain"/>
    <property type="match status" value="1"/>
</dbReference>
<dbReference type="SUPFAM" id="SSF90123">
    <property type="entry name" value="ABC transporter transmembrane region"/>
    <property type="match status" value="1"/>
</dbReference>
<dbReference type="InterPro" id="IPR003439">
    <property type="entry name" value="ABC_transporter-like_ATP-bd"/>
</dbReference>
<dbReference type="InterPro" id="IPR027417">
    <property type="entry name" value="P-loop_NTPase"/>
</dbReference>
<dbReference type="SUPFAM" id="SSF52540">
    <property type="entry name" value="P-loop containing nucleoside triphosphate hydrolases"/>
    <property type="match status" value="1"/>
</dbReference>
<dbReference type="InterPro" id="IPR036640">
    <property type="entry name" value="ABC1_TM_sf"/>
</dbReference>
<dbReference type="PANTHER" id="PTHR43394:SF4">
    <property type="entry name" value="TOXIN SECRETION ABC TRANSPORTER ATP-BINDING PROTEIN"/>
    <property type="match status" value="1"/>
</dbReference>
<dbReference type="PROSITE" id="PS50929">
    <property type="entry name" value="ABC_TM1F"/>
    <property type="match status" value="1"/>
</dbReference>
<sequence length="719" mass="78145">MATPNDDQNDDQDAYFRQEVLYKVLTRLGFAFGISIEPSDMQAGIDPDDSGTYDPMSPLVASAKHTGFYLRETEVESAAQVFGFVREGYPVVIASSGNEFLVLEKAAGRRLEGSLIRDRTETLSVTKRMIRRRLSASPPPRVFVAKRELSMASISASNDYQPGDDRSGDHHGDHGHGHHHDHPSPVRRFIGLLALDRRDLGTIVLFAAVAGVLGLATPLAIESLVNVVSWGTYIQPLIVLGLMLLTCLGLSGVLKVLQAVLVEIIQRRQFVRIVSDLAHRFPRANQASLIGEYPRELANRVFDIMTIQKATAVLFVDGVSIVLTTLIGLILLAFYHPFLLGFDIVLVILMISVTWVLGRGGISTAIDESITKYRVAHWLQDVLSTPAIFKANDGEGLAVQRANQLTSDYIYARQDQFRVIIRQIIFAISLQVLASTALLALGGWLVIIGELTLGQLVASELVVTVVVGAFAKAGKSLEKFYDLMAGVDKVGHLIDIETDDRYELFLTTAGPVQVSWGDLTFKGATSSSKIPSAQIVAGSRAALVGDDVHGRSMLTRTLAGLVKPSSGIAKIDEFDSLHASSNGPERLIAYAGRDKMFHGTLRDNIDLGRPGISQNKVRDALGLVGLTEMVAALPDGLNTQIQTGGYPLTQPQCHQIAIARAILLSPGLLIVDGLLDELSSSDRQTVWQALSHSNAPWTLLLNTNRDDIAELCDIQIAVR</sequence>
<dbReference type="Pfam" id="PF00005">
    <property type="entry name" value="ABC_tran"/>
    <property type="match status" value="1"/>
</dbReference>
<dbReference type="InterPro" id="IPR011527">
    <property type="entry name" value="ABC1_TM_dom"/>
</dbReference>
<dbReference type="GO" id="GO:0005886">
    <property type="term" value="C:plasma membrane"/>
    <property type="evidence" value="ECO:0007669"/>
    <property type="project" value="UniProtKB-SubCell"/>
</dbReference>
<organism evidence="8 9">
    <name type="scientific">Rubripirellula obstinata</name>
    <dbReference type="NCBI Taxonomy" id="406547"/>
    <lineage>
        <taxon>Bacteria</taxon>
        <taxon>Pseudomonadati</taxon>
        <taxon>Planctomycetota</taxon>
        <taxon>Planctomycetia</taxon>
        <taxon>Pirellulales</taxon>
        <taxon>Pirellulaceae</taxon>
        <taxon>Rubripirellula</taxon>
    </lineage>
</organism>
<evidence type="ECO:0000256" key="5">
    <source>
        <dbReference type="SAM" id="MobiDB-lite"/>
    </source>
</evidence>
<feature type="domain" description="ABC transmembrane type-1" evidence="7">
    <location>
        <begin position="203"/>
        <end position="482"/>
    </location>
</feature>
<dbReference type="OrthoDB" id="311344at2"/>
<evidence type="ECO:0000256" key="3">
    <source>
        <dbReference type="ARBA" id="ARBA00022989"/>
    </source>
</evidence>
<dbReference type="GO" id="GO:0016887">
    <property type="term" value="F:ATP hydrolysis activity"/>
    <property type="evidence" value="ECO:0007669"/>
    <property type="project" value="InterPro"/>
</dbReference>
<evidence type="ECO:0000313" key="8">
    <source>
        <dbReference type="EMBL" id="KAA1259618.1"/>
    </source>
</evidence>
<keyword evidence="4 6" id="KW-0472">Membrane</keyword>
<name>A0A5B1CEN8_9BACT</name>
<dbReference type="Proteomes" id="UP000322699">
    <property type="component" value="Unassembled WGS sequence"/>
</dbReference>
<dbReference type="GO" id="GO:0015421">
    <property type="term" value="F:ABC-type oligopeptide transporter activity"/>
    <property type="evidence" value="ECO:0007669"/>
    <property type="project" value="TreeGrafter"/>
</dbReference>
<feature type="transmembrane region" description="Helical" evidence="6">
    <location>
        <begin position="310"/>
        <end position="332"/>
    </location>
</feature>
<dbReference type="InterPro" id="IPR039421">
    <property type="entry name" value="Type_1_exporter"/>
</dbReference>
<evidence type="ECO:0000256" key="4">
    <source>
        <dbReference type="ARBA" id="ARBA00023136"/>
    </source>
</evidence>
<dbReference type="GO" id="GO:0005524">
    <property type="term" value="F:ATP binding"/>
    <property type="evidence" value="ECO:0007669"/>
    <property type="project" value="UniProtKB-KW"/>
</dbReference>
<evidence type="ECO:0000256" key="1">
    <source>
        <dbReference type="ARBA" id="ARBA00004651"/>
    </source>
</evidence>
<dbReference type="AlphaFoldDB" id="A0A5B1CEN8"/>
<keyword evidence="2 6" id="KW-0812">Transmembrane</keyword>
<evidence type="ECO:0000313" key="9">
    <source>
        <dbReference type="Proteomes" id="UP000322699"/>
    </source>
</evidence>
<feature type="transmembrane region" description="Helical" evidence="6">
    <location>
        <begin position="233"/>
        <end position="257"/>
    </location>
</feature>
<keyword evidence="9" id="KW-1185">Reference proteome</keyword>
<dbReference type="EMBL" id="VRLW01000001">
    <property type="protein sequence ID" value="KAA1259618.1"/>
    <property type="molecule type" value="Genomic_DNA"/>
</dbReference>
<protein>
    <submittedName>
        <fullName evidence="8">Alpha-hemolysin translocation ATP-binding protein HlyB</fullName>
    </submittedName>
</protein>
<feature type="compositionally biased region" description="Basic and acidic residues" evidence="5">
    <location>
        <begin position="163"/>
        <end position="175"/>
    </location>
</feature>
<dbReference type="PANTHER" id="PTHR43394">
    <property type="entry name" value="ATP-DEPENDENT PERMEASE MDL1, MITOCHONDRIAL"/>
    <property type="match status" value="1"/>
</dbReference>
<feature type="transmembrane region" description="Helical" evidence="6">
    <location>
        <begin position="424"/>
        <end position="447"/>
    </location>
</feature>
<proteinExistence type="predicted"/>
<feature type="region of interest" description="Disordered" evidence="5">
    <location>
        <begin position="156"/>
        <end position="183"/>
    </location>
</feature>
<keyword evidence="8" id="KW-0547">Nucleotide-binding</keyword>
<gene>
    <name evidence="8" type="primary">hlyB</name>
    <name evidence="8" type="ORF">LF1_21520</name>
</gene>
<comment type="caution">
    <text evidence="8">The sequence shown here is derived from an EMBL/GenBank/DDBJ whole genome shotgun (WGS) entry which is preliminary data.</text>
</comment>
<dbReference type="Gene3D" id="3.40.50.300">
    <property type="entry name" value="P-loop containing nucleotide triphosphate hydrolases"/>
    <property type="match status" value="1"/>
</dbReference>
<reference evidence="8 9" key="1">
    <citation type="submission" date="2019-08" db="EMBL/GenBank/DDBJ databases">
        <title>Deep-cultivation of Planctomycetes and their phenomic and genomic characterization uncovers novel biology.</title>
        <authorList>
            <person name="Wiegand S."/>
            <person name="Jogler M."/>
            <person name="Boedeker C."/>
            <person name="Pinto D."/>
            <person name="Vollmers J."/>
            <person name="Rivas-Marin E."/>
            <person name="Kohn T."/>
            <person name="Peeters S.H."/>
            <person name="Heuer A."/>
            <person name="Rast P."/>
            <person name="Oberbeckmann S."/>
            <person name="Bunk B."/>
            <person name="Jeske O."/>
            <person name="Meyerdierks A."/>
            <person name="Storesund J.E."/>
            <person name="Kallscheuer N."/>
            <person name="Luecker S."/>
            <person name="Lage O.M."/>
            <person name="Pohl T."/>
            <person name="Merkel B.J."/>
            <person name="Hornburger P."/>
            <person name="Mueller R.-W."/>
            <person name="Bruemmer F."/>
            <person name="Labrenz M."/>
            <person name="Spormann A.M."/>
            <person name="Op Den Camp H."/>
            <person name="Overmann J."/>
            <person name="Amann R."/>
            <person name="Jetten M.S.M."/>
            <person name="Mascher T."/>
            <person name="Medema M.H."/>
            <person name="Devos D.P."/>
            <person name="Kaster A.-K."/>
            <person name="Ovreas L."/>
            <person name="Rohde M."/>
            <person name="Galperin M.Y."/>
            <person name="Jogler C."/>
        </authorList>
    </citation>
    <scope>NUCLEOTIDE SEQUENCE [LARGE SCALE GENOMIC DNA]</scope>
    <source>
        <strain evidence="8 9">LF1</strain>
    </source>
</reference>
<evidence type="ECO:0000259" key="7">
    <source>
        <dbReference type="PROSITE" id="PS50929"/>
    </source>
</evidence>
<evidence type="ECO:0000256" key="2">
    <source>
        <dbReference type="ARBA" id="ARBA00022692"/>
    </source>
</evidence>